<feature type="compositionally biased region" description="Low complexity" evidence="1">
    <location>
        <begin position="166"/>
        <end position="177"/>
    </location>
</feature>
<evidence type="ECO:0000256" key="1">
    <source>
        <dbReference type="SAM" id="MobiDB-lite"/>
    </source>
</evidence>
<organism evidence="3 4">
    <name type="scientific">Corynebacterium pygosceleis</name>
    <dbReference type="NCBI Taxonomy" id="2800406"/>
    <lineage>
        <taxon>Bacteria</taxon>
        <taxon>Bacillati</taxon>
        <taxon>Actinomycetota</taxon>
        <taxon>Actinomycetes</taxon>
        <taxon>Mycobacteriales</taxon>
        <taxon>Corynebacteriaceae</taxon>
        <taxon>Corynebacterium</taxon>
    </lineage>
</organism>
<protein>
    <recommendedName>
        <fullName evidence="5">Serine/threonine protein kinase</fullName>
    </recommendedName>
</protein>
<keyword evidence="4" id="KW-1185">Reference proteome</keyword>
<evidence type="ECO:0000313" key="4">
    <source>
        <dbReference type="Proteomes" id="UP001081709"/>
    </source>
</evidence>
<gene>
    <name evidence="3" type="ORF">OS125_05340</name>
</gene>
<dbReference type="EMBL" id="JAPMKV010000002">
    <property type="protein sequence ID" value="MCX7444667.1"/>
    <property type="molecule type" value="Genomic_DNA"/>
</dbReference>
<evidence type="ECO:0000256" key="2">
    <source>
        <dbReference type="SAM" id="Phobius"/>
    </source>
</evidence>
<evidence type="ECO:0008006" key="5">
    <source>
        <dbReference type="Google" id="ProtNLM"/>
    </source>
</evidence>
<feature type="compositionally biased region" description="Basic and acidic residues" evidence="1">
    <location>
        <begin position="181"/>
        <end position="210"/>
    </location>
</feature>
<feature type="compositionally biased region" description="Gly residues" evidence="1">
    <location>
        <begin position="9"/>
        <end position="26"/>
    </location>
</feature>
<keyword evidence="2" id="KW-0472">Membrane</keyword>
<keyword evidence="2" id="KW-1133">Transmembrane helix</keyword>
<accession>A0ABT3WV40</accession>
<evidence type="ECO:0000313" key="3">
    <source>
        <dbReference type="EMBL" id="MCX7444667.1"/>
    </source>
</evidence>
<keyword evidence="2" id="KW-0812">Transmembrane</keyword>
<feature type="region of interest" description="Disordered" evidence="1">
    <location>
        <begin position="123"/>
        <end position="237"/>
    </location>
</feature>
<name>A0ABT3WV40_9CORY</name>
<dbReference type="RefSeq" id="WP_267186414.1">
    <property type="nucleotide sequence ID" value="NZ_JAPMKV010000002.1"/>
</dbReference>
<proteinExistence type="predicted"/>
<comment type="caution">
    <text evidence="3">The sequence shown here is derived from an EMBL/GenBank/DDBJ whole genome shotgun (WGS) entry which is preliminary data.</text>
</comment>
<sequence length="307" mass="30911">MTDTNGRDGSNGRGDQLPGGTGGGRDPWGDVPPESDVFAHDTGSGRNPGSDPEPTRYMTSVGPAAAGARAPQHVPPAGYTTVGPRKRGAAGVVIGFLVVVIIAALSVVALGFTVLGWGDTGGGAPKSPETPAVVDTGTVTTTPSGEKTRETSSPSSTTAEEKDRSTSSPSPSPSTESVTDEAEKTTSPESTTERSSTKETTERSSAERTTTKTTKTTTKKPRFSVPDGATGCGDSGGSGVYAGTDVTSCGFAMNVGKQIAGQGGNSSRSISAVSPVTGKSYRMKCSPKGAGAWVCRGGDNAVVYVSP</sequence>
<dbReference type="Proteomes" id="UP001081709">
    <property type="component" value="Unassembled WGS sequence"/>
</dbReference>
<feature type="transmembrane region" description="Helical" evidence="2">
    <location>
        <begin position="92"/>
        <end position="117"/>
    </location>
</feature>
<feature type="region of interest" description="Disordered" evidence="1">
    <location>
        <begin position="1"/>
        <end position="84"/>
    </location>
</feature>
<reference evidence="3" key="1">
    <citation type="submission" date="2022-11" db="EMBL/GenBank/DDBJ databases">
        <title>Corynebacterium sp. isolated from Penguins.</title>
        <authorList>
            <person name="Sedlar K."/>
            <person name="Svec P."/>
        </authorList>
    </citation>
    <scope>NUCLEOTIDE SEQUENCE</scope>
    <source>
        <strain evidence="3">P7003</strain>
    </source>
</reference>